<reference evidence="2 3" key="1">
    <citation type="submission" date="2023-07" db="EMBL/GenBank/DDBJ databases">
        <authorList>
            <person name="Girao M."/>
            <person name="Carvalho M.F."/>
        </authorList>
    </citation>
    <scope>NUCLEOTIDE SEQUENCE [LARGE SCALE GENOMIC DNA]</scope>
    <source>
        <strain evidence="2 3">66/93</strain>
    </source>
</reference>
<feature type="domain" description="N-acetyltransferase" evidence="1">
    <location>
        <begin position="320"/>
        <end position="400"/>
    </location>
</feature>
<evidence type="ECO:0000313" key="3">
    <source>
        <dbReference type="Proteomes" id="UP001348641"/>
    </source>
</evidence>
<dbReference type="SUPFAM" id="SSF55729">
    <property type="entry name" value="Acyl-CoA N-acyltransferases (Nat)"/>
    <property type="match status" value="1"/>
</dbReference>
<dbReference type="Pfam" id="PF00583">
    <property type="entry name" value="Acetyltransf_1"/>
    <property type="match status" value="1"/>
</dbReference>
<protein>
    <recommendedName>
        <fullName evidence="1">N-acetyltransferase domain-containing protein</fullName>
    </recommendedName>
</protein>
<accession>A0ABU7KVY6</accession>
<dbReference type="EMBL" id="JAUUCC010000063">
    <property type="protein sequence ID" value="MEE2053159.1"/>
    <property type="molecule type" value="Genomic_DNA"/>
</dbReference>
<organism evidence="2 3">
    <name type="scientific">Nocardiopsis tropica</name>
    <dbReference type="NCBI Taxonomy" id="109330"/>
    <lineage>
        <taxon>Bacteria</taxon>
        <taxon>Bacillati</taxon>
        <taxon>Actinomycetota</taxon>
        <taxon>Actinomycetes</taxon>
        <taxon>Streptosporangiales</taxon>
        <taxon>Nocardiopsidaceae</taxon>
        <taxon>Nocardiopsis</taxon>
    </lineage>
</organism>
<name>A0ABU7KVY6_9ACTN</name>
<evidence type="ECO:0000259" key="1">
    <source>
        <dbReference type="Pfam" id="PF00583"/>
    </source>
</evidence>
<gene>
    <name evidence="2" type="ORF">Q8A49_21895</name>
</gene>
<sequence>MTEQTTFLDPDPRDWRSRKLQVQPSRWYATVQLNRDGYVDAAHARGHDSALSTAYEEAADRACNAGMDRIWYDGYPGSFLCGSSPRWVTLYVPYPYVEAALEALRVAEIDHDYSKLHALADRLALPIDDWLAPGECELVRGVDFTPPPTTFLRFLRDKAKELGVRLNGRATAGSVWVRPTLPPGARWTRETFPERYPGWVDRWSGHTDPEDASFRPWVGGREQNLSAGATPVEFRTVETPSAEKCPCGMILRETAENDTEHSTHHTAWTFGVRPPKNLTWSDSMAVVTTQSPIAWRKLACQVGRLPQKENHYDLNSWFHLGPVEVTPDNVRAYLLKANGYVIGYLAAHNTNQHYRWDLVDGSRYGDQDGTLRPRIDLVWVADHYRSQGVGATLVQALADDFGCTVADVSWSNPISAAGRRLARRITPGGIWIS</sequence>
<dbReference type="Proteomes" id="UP001348641">
    <property type="component" value="Unassembled WGS sequence"/>
</dbReference>
<evidence type="ECO:0000313" key="2">
    <source>
        <dbReference type="EMBL" id="MEE2053159.1"/>
    </source>
</evidence>
<proteinExistence type="predicted"/>
<dbReference type="InterPro" id="IPR000182">
    <property type="entry name" value="GNAT_dom"/>
</dbReference>
<dbReference type="Gene3D" id="3.40.630.30">
    <property type="match status" value="1"/>
</dbReference>
<dbReference type="InterPro" id="IPR016181">
    <property type="entry name" value="Acyl_CoA_acyltransferase"/>
</dbReference>
<comment type="caution">
    <text evidence="2">The sequence shown here is derived from an EMBL/GenBank/DDBJ whole genome shotgun (WGS) entry which is preliminary data.</text>
</comment>
<dbReference type="RefSeq" id="WP_330160125.1">
    <property type="nucleotide sequence ID" value="NZ_BAAAJA010000008.1"/>
</dbReference>